<dbReference type="RefSeq" id="WP_026654767.1">
    <property type="nucleotide sequence ID" value="NC_022538.1"/>
</dbReference>
<evidence type="ECO:0000313" key="4">
    <source>
        <dbReference type="EMBL" id="CCV63734.1"/>
    </source>
</evidence>
<keyword evidence="5" id="KW-1185">Reference proteome</keyword>
<dbReference type="InterPro" id="IPR015797">
    <property type="entry name" value="NUDIX_hydrolase-like_dom_sf"/>
</dbReference>
<dbReference type="PANTHER" id="PTHR43046:SF2">
    <property type="entry name" value="8-OXO-DGTP DIPHOSPHATASE-RELATED"/>
    <property type="match status" value="1"/>
</dbReference>
<proteinExistence type="predicted"/>
<sequence>MYIKDLREKIGHDPILSVSCGAIIENEKEEILLQLRKDTKNFGVPGGSIELKETLMESLKREVLEETGIAIDETKTRLYGVYSGEKCRTIYPNGDIVYYVCFIFHVSVDSKVKLMNQEDEGEFIKFYSRENLPLENLKESDSIWINKWKNKDNKLDIL</sequence>
<comment type="cofactor">
    <cofactor evidence="1">
        <name>Mg(2+)</name>
        <dbReference type="ChEBI" id="CHEBI:18420"/>
    </cofactor>
</comment>
<dbReference type="STRING" id="1318466.BN85401570"/>
<dbReference type="EMBL" id="FO681347">
    <property type="protein sequence ID" value="CCV63734.1"/>
    <property type="molecule type" value="Genomic_DNA"/>
</dbReference>
<evidence type="ECO:0000256" key="1">
    <source>
        <dbReference type="ARBA" id="ARBA00001946"/>
    </source>
</evidence>
<dbReference type="HOGENOM" id="CLU_037162_7_0_14"/>
<evidence type="ECO:0000256" key="2">
    <source>
        <dbReference type="ARBA" id="ARBA00022801"/>
    </source>
</evidence>
<evidence type="ECO:0000313" key="5">
    <source>
        <dbReference type="Proteomes" id="UP000032740"/>
    </source>
</evidence>
<reference evidence="4 5" key="1">
    <citation type="journal article" date="2013" name="J. Mol. Microbiol. Biotechnol.">
        <title>Analysis of the Complete Genomes of Acholeplasma brassicae , A. palmae and A. laidlawii and Their Comparison to the Obligate Parasites from ' Candidatus Phytoplasma'.</title>
        <authorList>
            <person name="Kube M."/>
            <person name="Siewert C."/>
            <person name="Migdoll A.M."/>
            <person name="Duduk B."/>
            <person name="Holz S."/>
            <person name="Rabus R."/>
            <person name="Seemuller E."/>
            <person name="Mitrovic J."/>
            <person name="Muller I."/>
            <person name="Buttner C."/>
            <person name="Reinhardt R."/>
        </authorList>
    </citation>
    <scope>NUCLEOTIDE SEQUENCE [LARGE SCALE GENOMIC DNA]</scope>
    <source>
        <strain evidence="4 5">J233</strain>
    </source>
</reference>
<name>U4KJN0_ALTPJ</name>
<dbReference type="PANTHER" id="PTHR43046">
    <property type="entry name" value="GDP-MANNOSE MANNOSYL HYDROLASE"/>
    <property type="match status" value="1"/>
</dbReference>
<dbReference type="Proteomes" id="UP000032740">
    <property type="component" value="Chromosome"/>
</dbReference>
<dbReference type="Gene3D" id="3.90.79.10">
    <property type="entry name" value="Nucleoside Triphosphate Pyrophosphohydrolase"/>
    <property type="match status" value="1"/>
</dbReference>
<dbReference type="OrthoDB" id="9787476at2"/>
<dbReference type="SUPFAM" id="SSF55811">
    <property type="entry name" value="Nudix"/>
    <property type="match status" value="1"/>
</dbReference>
<dbReference type="InterPro" id="IPR000086">
    <property type="entry name" value="NUDIX_hydrolase_dom"/>
</dbReference>
<gene>
    <name evidence="4" type="ORF">BN85401570</name>
</gene>
<dbReference type="KEGG" id="apal:BN85401570"/>
<keyword evidence="2" id="KW-0378">Hydrolase</keyword>
<feature type="domain" description="Nudix hydrolase" evidence="3">
    <location>
        <begin position="13"/>
        <end position="151"/>
    </location>
</feature>
<dbReference type="Pfam" id="PF00293">
    <property type="entry name" value="NUDIX"/>
    <property type="match status" value="1"/>
</dbReference>
<evidence type="ECO:0000259" key="3">
    <source>
        <dbReference type="PROSITE" id="PS51462"/>
    </source>
</evidence>
<dbReference type="GO" id="GO:0016787">
    <property type="term" value="F:hydrolase activity"/>
    <property type="evidence" value="ECO:0007669"/>
    <property type="project" value="UniProtKB-KW"/>
</dbReference>
<accession>U4KJN0</accession>
<protein>
    <submittedName>
        <fullName evidence="4">MutT/nudix family protein</fullName>
    </submittedName>
</protein>
<dbReference type="PROSITE" id="PS51462">
    <property type="entry name" value="NUDIX"/>
    <property type="match status" value="1"/>
</dbReference>
<organism evidence="4 5">
    <name type="scientific">Alteracholeplasma palmae (strain ATCC 49389 / J233)</name>
    <name type="common">Acholeplasma palmae</name>
    <dbReference type="NCBI Taxonomy" id="1318466"/>
    <lineage>
        <taxon>Bacteria</taxon>
        <taxon>Bacillati</taxon>
        <taxon>Mycoplasmatota</taxon>
        <taxon>Mollicutes</taxon>
        <taxon>Acholeplasmatales</taxon>
        <taxon>Acholeplasmataceae</taxon>
        <taxon>Acholeplasma</taxon>
    </lineage>
</organism>
<dbReference type="AlphaFoldDB" id="U4KJN0"/>